<accession>A0A382N9G1</accession>
<gene>
    <name evidence="2" type="ORF">METZ01_LOCUS310687</name>
</gene>
<sequence length="36" mass="3880">MGWLFHLYDVGSQPGQQLGARSSSLELGQVDDSDSV</sequence>
<dbReference type="EMBL" id="UINC01098939">
    <property type="protein sequence ID" value="SVC57833.1"/>
    <property type="molecule type" value="Genomic_DNA"/>
</dbReference>
<proteinExistence type="predicted"/>
<name>A0A382N9G1_9ZZZZ</name>
<feature type="compositionally biased region" description="Polar residues" evidence="1">
    <location>
        <begin position="15"/>
        <end position="26"/>
    </location>
</feature>
<feature type="region of interest" description="Disordered" evidence="1">
    <location>
        <begin position="15"/>
        <end position="36"/>
    </location>
</feature>
<evidence type="ECO:0000256" key="1">
    <source>
        <dbReference type="SAM" id="MobiDB-lite"/>
    </source>
</evidence>
<protein>
    <submittedName>
        <fullName evidence="2">Uncharacterized protein</fullName>
    </submittedName>
</protein>
<organism evidence="2">
    <name type="scientific">marine metagenome</name>
    <dbReference type="NCBI Taxonomy" id="408172"/>
    <lineage>
        <taxon>unclassified sequences</taxon>
        <taxon>metagenomes</taxon>
        <taxon>ecological metagenomes</taxon>
    </lineage>
</organism>
<dbReference type="AlphaFoldDB" id="A0A382N9G1"/>
<evidence type="ECO:0000313" key="2">
    <source>
        <dbReference type="EMBL" id="SVC57833.1"/>
    </source>
</evidence>
<reference evidence="2" key="1">
    <citation type="submission" date="2018-05" db="EMBL/GenBank/DDBJ databases">
        <authorList>
            <person name="Lanie J.A."/>
            <person name="Ng W.-L."/>
            <person name="Kazmierczak K.M."/>
            <person name="Andrzejewski T.M."/>
            <person name="Davidsen T.M."/>
            <person name="Wayne K.J."/>
            <person name="Tettelin H."/>
            <person name="Glass J.I."/>
            <person name="Rusch D."/>
            <person name="Podicherti R."/>
            <person name="Tsui H.-C.T."/>
            <person name="Winkler M.E."/>
        </authorList>
    </citation>
    <scope>NUCLEOTIDE SEQUENCE</scope>
</reference>